<proteinExistence type="predicted"/>
<reference evidence="2 3" key="1">
    <citation type="journal article" date="2012" name="Nucleic Acids Res.">
        <title>Sequencing of the smallest Apicomplexan genome from the human pathogen Babesia microti.</title>
        <authorList>
            <person name="Cornillot E."/>
            <person name="Hadj-Kaddour K."/>
            <person name="Dassouli A."/>
            <person name="Noel B."/>
            <person name="Ranwez V."/>
            <person name="Vacherie B."/>
            <person name="Augagneur Y."/>
            <person name="Bres V."/>
            <person name="Duclos A."/>
            <person name="Randazzo S."/>
            <person name="Carcy B."/>
            <person name="Debierre-Grockiego F."/>
            <person name="Delbecq S."/>
            <person name="Moubri-Menage K."/>
            <person name="Shams-Eldin H."/>
            <person name="Usmani-Brown S."/>
            <person name="Bringaud F."/>
            <person name="Wincker P."/>
            <person name="Vivares C.P."/>
            <person name="Schwarz R.T."/>
            <person name="Schetters T.P."/>
            <person name="Krause P.J."/>
            <person name="Gorenflot A."/>
            <person name="Berry V."/>
            <person name="Barbe V."/>
            <person name="Ben Mamoun C."/>
        </authorList>
    </citation>
    <scope>NUCLEOTIDE SEQUENCE [LARGE SCALE GENOMIC DNA]</scope>
    <source>
        <strain evidence="2 3">RI</strain>
    </source>
</reference>
<dbReference type="GeneID" id="24424298"/>
<dbReference type="OrthoDB" id="341860at2759"/>
<dbReference type="Proteomes" id="UP000002899">
    <property type="component" value="Chromosome II"/>
</dbReference>
<feature type="compositionally biased region" description="Low complexity" evidence="1">
    <location>
        <begin position="505"/>
        <end position="522"/>
    </location>
</feature>
<evidence type="ECO:0000313" key="3">
    <source>
        <dbReference type="Proteomes" id="UP000002899"/>
    </source>
</evidence>
<dbReference type="KEGG" id="bmic:BMR1_02g02575"/>
<organism evidence="2 3">
    <name type="scientific">Babesia microti (strain RI)</name>
    <dbReference type="NCBI Taxonomy" id="1133968"/>
    <lineage>
        <taxon>Eukaryota</taxon>
        <taxon>Sar</taxon>
        <taxon>Alveolata</taxon>
        <taxon>Apicomplexa</taxon>
        <taxon>Aconoidasida</taxon>
        <taxon>Piroplasmida</taxon>
        <taxon>Babesiidae</taxon>
        <taxon>Babesia</taxon>
    </lineage>
</organism>
<dbReference type="VEuPathDB" id="PiroplasmaDB:BMR1_02g02575"/>
<name>I7IQC4_BABMR</name>
<evidence type="ECO:0000313" key="2">
    <source>
        <dbReference type="EMBL" id="CCF73670.1"/>
    </source>
</evidence>
<sequence>MEYSLSKLPVSQQQLLLPLLKLKQDVGRDNCIMLCDLFENFAKATQSFSSALKVLQHKADAFHKIVAAGTVHPDVSQAVMLIRGDQHKSDTQEFDTAIVASTTAEQAGLLTVWSGIGALFGSMCMEFEKLNSTITNDVLNQLQSLVKPAEDGKSCPSNDPISGVINFIPNLQMMSMNGKYTNSKVQKGISHVLKSHESLQECIVEENEIVQRVKMALKNIGINTDDMDNVKVRDLASSHLDAKTKTAISSAIRHTMKAKENLGKYLQELFALAPELRQLTKTSESSDVSSIVSLDQIGYQVSNAQNCPTDVAENLVNEFTNWEMNRLCTISRALQMWIKVHVECEQKNYSPLIKVWNSLSDDFSPLGDFNSFVKNLMGSRVKSIHIHSREYDYDDVKLLDKHPGALECVYTYSLCGENDNYSKKSSILSLFSVSRDKTPSINSIPPSDEDLSATARSFTSVASYTDRTTGIENFTTARTSLDAVTARSAIPAVTDLFNSSEQFKTSRTSASTSRTTAPTSISMSTARNELKLDELQESDEQLGSNTSSVADPALKLPLHKLNELNSPLASDGNKTDNAKIIKMDNELNNTEIKKEESELTFRDFACTQSGTFSSTLLTTSLSKTANTLTTSEKNEYSYSPNDKPDVREIKSISHVPLPEKYFAMDTFTSVDQLLVDKQNRLFDYFENLLNLSLFTRDVKDVDKWCDWRCKDTLPPSSILQRHDLYPVCMTQIAAKGTNGGKDACRFGNKLFGIQLNDIFMDSEQWDIVTLETLMLVHRFLNSYINHPLLHQRFDNKSKDNPNAELQIYLLANVGLFEHCTGIIRQLIDLFREKKAPSPITNSLLNSLMCSRDSFQSNIFEENGFSIHPLDVRYRVALLIDSWNKDDIRIGGINQSIYDFPDFYKWCYRQLHLIHLTIALKLWRMVRYSPKFGPLVVENWESIINGGDSVGNFTELFEPTNSKDNEFFGLAKHISSLLLKTIRIVAKLKVMYTERLNSSKTVSSQLGKCELLKLLEMMSNVVEVVEKTEKFTLSGRNCFSADSKVIRGNNTMDNNATTKCNVNHSFACDMSVYADENLSLLHEWGFIQTDDGCMSSCFCGNSSNSTGWSAKKRTSGINHTKYKMGSDNPICKYFTEPFEPIKLSQFWSFEEPILINLLSRCYSVVPIDGIGSESACLSQESPQVLQGILIASTVLQIGVSPNLFVLNRVDKKGFKTLTRPETQITLIPLYIHSLLLYNHVFNSVKRTKTTCWSSPRVLISLHASIHAFDKLLSVPVLLPIEVYAANSDMAIRSHNKYLESAHLSNFRAFQFVTASLLKGLKMDSFYGSDDRGDIFDDHDGISLFRASKYEKNCMALFALRSLFGDEYDNCFGTSVLYLDPFFIKAEQNCRRKLFRGRQVLIDKLPVNKSLLRKAVHNLAEANIVLEMEKNEFSKANLTMGEKFEKMSKIITSLFDKARKFERMHKDYVEFSNLRIEFYESINIILFPYLEKLVGNWKDNEILPCTDKLFNSFETVLMAPSDFEDVLAVKEAIINQFMLLFKDKFLVGLTRRLDSVINMVSQTVAKDDFKPISTAKGIHYSCWVSDLVSLLRHTVCICFKFSAPIEWLIAPIFEMSEKVIGKYTEELARILKYDNVIDNGRKLKSSAKAISDILESEDFGDHLLSSEKLDTNYPADINMYIVSLHNLILISSEMEITELDERITSSTSRSLTKAGRKRVFKKTQASIMVLENVIAWRIILNLIHLGGCDKISVIRREFGLLCDRLLESLPDASQKSIYSKAHDALVSYVSYIAKKDLENGYLAEIANKGDASTLLSSINDLCIQTCRSGIGDTASAQSQFANLITFLTISLNTDTPLNTERKRHPKLAKLGLKVMKKYEAIMGGGRQAIN</sequence>
<feature type="region of interest" description="Disordered" evidence="1">
    <location>
        <begin position="501"/>
        <end position="526"/>
    </location>
</feature>
<dbReference type="EMBL" id="FO082872">
    <property type="protein sequence ID" value="CCF73670.1"/>
    <property type="molecule type" value="Genomic_DNA"/>
</dbReference>
<reference evidence="2 3" key="3">
    <citation type="journal article" date="2016" name="Sci. Rep.">
        <title>Genome-wide diversity and gene expression profiling of Babesia microti isolates identify polymorphic genes that mediate host-pathogen interactions.</title>
        <authorList>
            <person name="Silva J.C."/>
            <person name="Cornillot E."/>
            <person name="McCracken C."/>
            <person name="Usmani-Brown S."/>
            <person name="Dwivedi A."/>
            <person name="Ifeonu O.O."/>
            <person name="Crabtree J."/>
            <person name="Gotia H.T."/>
            <person name="Virji A.Z."/>
            <person name="Reynes C."/>
            <person name="Colinge J."/>
            <person name="Kumar V."/>
            <person name="Lawres L."/>
            <person name="Pazzi J.E."/>
            <person name="Pablo J.V."/>
            <person name="Hung C."/>
            <person name="Brancato J."/>
            <person name="Kumari P."/>
            <person name="Orvis J."/>
            <person name="Tretina K."/>
            <person name="Chibucos M."/>
            <person name="Ott S."/>
            <person name="Sadzewicz L."/>
            <person name="Sengamalay N."/>
            <person name="Shetty A.C."/>
            <person name="Su Q."/>
            <person name="Tallon L."/>
            <person name="Fraser C.M."/>
            <person name="Frutos R."/>
            <person name="Molina D.M."/>
            <person name="Krause P.J."/>
            <person name="Ben Mamoun C."/>
        </authorList>
    </citation>
    <scope>NUCLEOTIDE SEQUENCE [LARGE SCALE GENOMIC DNA]</scope>
    <source>
        <strain evidence="2 3">RI</strain>
    </source>
</reference>
<gene>
    <name evidence="2" type="ORF">BMR1_02g02575</name>
</gene>
<evidence type="ECO:0000256" key="1">
    <source>
        <dbReference type="SAM" id="MobiDB-lite"/>
    </source>
</evidence>
<keyword evidence="3" id="KW-1185">Reference proteome</keyword>
<protein>
    <submittedName>
        <fullName evidence="2">Uncharacterized protein</fullName>
    </submittedName>
</protein>
<reference evidence="2 3" key="2">
    <citation type="journal article" date="2013" name="PLoS ONE">
        <title>Whole genome mapping and re-organization of the nuclear and mitochondrial genomes of Babesia microti isolates.</title>
        <authorList>
            <person name="Cornillot E."/>
            <person name="Dassouli A."/>
            <person name="Garg A."/>
            <person name="Pachikara N."/>
            <person name="Randazzo S."/>
            <person name="Depoix D."/>
            <person name="Carcy B."/>
            <person name="Delbecq S."/>
            <person name="Frutos R."/>
            <person name="Silva J.C."/>
            <person name="Sutton R."/>
            <person name="Krause P.J."/>
            <person name="Mamoun C.B."/>
        </authorList>
    </citation>
    <scope>NUCLEOTIDE SEQUENCE [LARGE SCALE GENOMIC DNA]</scope>
    <source>
        <strain evidence="2 3">RI</strain>
    </source>
</reference>
<accession>I7IQC4</accession>
<dbReference type="RefSeq" id="XP_012648279.1">
    <property type="nucleotide sequence ID" value="XM_012792825.1"/>
</dbReference>